<dbReference type="Proteomes" id="UP000242015">
    <property type="component" value="Unassembled WGS sequence"/>
</dbReference>
<dbReference type="Gene3D" id="3.30.200.20">
    <property type="entry name" value="Phosphorylase Kinase, domain 1"/>
    <property type="match status" value="1"/>
</dbReference>
<dbReference type="AlphaFoldDB" id="A0A2R6C6I9"/>
<dbReference type="InterPro" id="IPR051678">
    <property type="entry name" value="AGP_Transferase"/>
</dbReference>
<evidence type="ECO:0000313" key="3">
    <source>
        <dbReference type="Proteomes" id="UP000242015"/>
    </source>
</evidence>
<dbReference type="InterPro" id="IPR011009">
    <property type="entry name" value="Kinase-like_dom_sf"/>
</dbReference>
<dbReference type="PANTHER" id="PTHR21310:SF15">
    <property type="entry name" value="AMINOGLYCOSIDE PHOSPHOTRANSFERASE DOMAIN-CONTAINING PROTEIN"/>
    <property type="match status" value="1"/>
</dbReference>
<feature type="domain" description="Aminoglycoside phosphotransferase" evidence="1">
    <location>
        <begin position="29"/>
        <end position="257"/>
    </location>
</feature>
<dbReference type="SUPFAM" id="SSF56112">
    <property type="entry name" value="Protein kinase-like (PK-like)"/>
    <property type="match status" value="1"/>
</dbReference>
<evidence type="ECO:0000313" key="2">
    <source>
        <dbReference type="EMBL" id="PSO06513.1"/>
    </source>
</evidence>
<evidence type="ECO:0000259" key="1">
    <source>
        <dbReference type="Pfam" id="PF01636"/>
    </source>
</evidence>
<dbReference type="EMBL" id="NEXF01000471">
    <property type="protein sequence ID" value="PSO06513.1"/>
    <property type="molecule type" value="Genomic_DNA"/>
</dbReference>
<dbReference type="Pfam" id="PF01636">
    <property type="entry name" value="APH"/>
    <property type="match status" value="1"/>
</dbReference>
<proteinExistence type="predicted"/>
<accession>A0A2R6C6I9</accession>
<sequence length="305" mass="34998">MVTHIHLTPRNLVLQALRKCNPQLRVYSLRRFKQGWDNYVYELNHTLVVKLSKNIHSGEKLLKEACLLPYLRVRLGDIIPLELAKCVVDIDSEQHVILVYEAIPGESMVHRVPSQTLSTHIVCRRLAYILQRVHTMRLPAECAKVVPVYNTPQKWAETILSEVYRLTEMAGSTLQPDLRKTIFEYVDDYAGRLQHYGFTPRLIHGDIDPRNILIDASGYIVGLIDWGEAAVGDPALDYGGLFYVDDHIGNHVLKIQCEEQVKTLLPRLKFHRDLAPLYWVAYGVSNNDHNIVDEGLRLLQAKFRS</sequence>
<dbReference type="Gene3D" id="3.90.1200.10">
    <property type="match status" value="1"/>
</dbReference>
<organism evidence="2 3">
    <name type="scientific">Candidatus Marsarchaeota G2 archaeon BE_D</name>
    <dbReference type="NCBI Taxonomy" id="1978158"/>
    <lineage>
        <taxon>Archaea</taxon>
        <taxon>Candidatus Marsarchaeota</taxon>
        <taxon>Candidatus Marsarchaeota group 2</taxon>
    </lineage>
</organism>
<dbReference type="PANTHER" id="PTHR21310">
    <property type="entry name" value="AMINOGLYCOSIDE PHOSPHOTRANSFERASE-RELATED-RELATED"/>
    <property type="match status" value="1"/>
</dbReference>
<gene>
    <name evidence="2" type="ORF">B9Q04_15655</name>
</gene>
<protein>
    <recommendedName>
        <fullName evidence="1">Aminoglycoside phosphotransferase domain-containing protein</fullName>
    </recommendedName>
</protein>
<reference evidence="2 3" key="1">
    <citation type="submission" date="2017-04" db="EMBL/GenBank/DDBJ databases">
        <title>Novel microbial lineages endemic to geothermal iron-oxide mats fill important gaps in the evolutionary history of Archaea.</title>
        <authorList>
            <person name="Jay Z.J."/>
            <person name="Beam J.P."/>
            <person name="Dlakic M."/>
            <person name="Rusch D.B."/>
            <person name="Kozubal M.A."/>
            <person name="Inskeep W.P."/>
        </authorList>
    </citation>
    <scope>NUCLEOTIDE SEQUENCE [LARGE SCALE GENOMIC DNA]</scope>
    <source>
        <strain evidence="2">BE_D</strain>
    </source>
</reference>
<comment type="caution">
    <text evidence="2">The sequence shown here is derived from an EMBL/GenBank/DDBJ whole genome shotgun (WGS) entry which is preliminary data.</text>
</comment>
<name>A0A2R6C6I9_9ARCH</name>
<dbReference type="InterPro" id="IPR002575">
    <property type="entry name" value="Aminoglycoside_PTrfase"/>
</dbReference>